<keyword evidence="2" id="KW-1015">Disulfide bond</keyword>
<evidence type="ECO:0000313" key="5">
    <source>
        <dbReference type="EMBL" id="VDK36719.1"/>
    </source>
</evidence>
<feature type="domain" description="CUB" evidence="4">
    <location>
        <begin position="185"/>
        <end position="254"/>
    </location>
</feature>
<name>A0A183D2B2_9BILA</name>
<dbReference type="OrthoDB" id="6369184at2759"/>
<sequence length="288" mass="33097">MTKLAPRVTVSKCSVKSAFCHIPFLILSLCILPLLQLTNASLSSCRCVHFNSSGVFHSPNFPNSPVPSLSALSGSQLPHYSHPCLLYKFVAPDGYIVEVTFNYFQLSPRTDRLYDATTDGLINEKTVYNDEFCAKEIQTGQTFYSYTKYLIFLLKLSSSSKGFHGTYNLIPRAYFLSNATEVQPCRFRVDTLNGSIFSPNYPYFYPSNSNCTYYFAPRRGYALQISLLYLHLRRSACHQDYIDIFQMRPKVSSFHEKLYFLQVTLQMIFHVLAFSSPRLLRIYISWLK</sequence>
<dbReference type="AlphaFoldDB" id="A0A183D2B2"/>
<proteinExistence type="predicted"/>
<dbReference type="Proteomes" id="UP000271098">
    <property type="component" value="Unassembled WGS sequence"/>
</dbReference>
<protein>
    <submittedName>
        <fullName evidence="7">CUB domain-containing protein</fullName>
    </submittedName>
</protein>
<keyword evidence="6" id="KW-1185">Reference proteome</keyword>
<dbReference type="Gene3D" id="2.60.120.290">
    <property type="entry name" value="Spermadhesin, CUB domain"/>
    <property type="match status" value="2"/>
</dbReference>
<accession>A0A183D2B2</accession>
<keyword evidence="1" id="KW-0677">Repeat</keyword>
<dbReference type="SUPFAM" id="SSF49854">
    <property type="entry name" value="Spermadhesin, CUB domain"/>
    <property type="match status" value="2"/>
</dbReference>
<evidence type="ECO:0000313" key="7">
    <source>
        <dbReference type="WBParaSite" id="GPUH_0000285801-mRNA-1"/>
    </source>
</evidence>
<reference evidence="5 6" key="2">
    <citation type="submission" date="2018-11" db="EMBL/GenBank/DDBJ databases">
        <authorList>
            <consortium name="Pathogen Informatics"/>
        </authorList>
    </citation>
    <scope>NUCLEOTIDE SEQUENCE [LARGE SCALE GENOMIC DNA]</scope>
</reference>
<dbReference type="Pfam" id="PF00431">
    <property type="entry name" value="CUB"/>
    <property type="match status" value="1"/>
</dbReference>
<evidence type="ECO:0000256" key="2">
    <source>
        <dbReference type="ARBA" id="ARBA00023157"/>
    </source>
</evidence>
<evidence type="ECO:0000256" key="1">
    <source>
        <dbReference type="ARBA" id="ARBA00022737"/>
    </source>
</evidence>
<dbReference type="EMBL" id="UYRT01004553">
    <property type="protein sequence ID" value="VDK36719.1"/>
    <property type="molecule type" value="Genomic_DNA"/>
</dbReference>
<dbReference type="WBParaSite" id="GPUH_0000285801-mRNA-1">
    <property type="protein sequence ID" value="GPUH_0000285801-mRNA-1"/>
    <property type="gene ID" value="GPUH_0000285801"/>
</dbReference>
<dbReference type="InterPro" id="IPR035914">
    <property type="entry name" value="Sperma_CUB_dom_sf"/>
</dbReference>
<reference evidence="7" key="1">
    <citation type="submission" date="2016-06" db="UniProtKB">
        <authorList>
            <consortium name="WormBaseParasite"/>
        </authorList>
    </citation>
    <scope>IDENTIFICATION</scope>
</reference>
<evidence type="ECO:0000259" key="4">
    <source>
        <dbReference type="PROSITE" id="PS01180"/>
    </source>
</evidence>
<dbReference type="CDD" id="cd00041">
    <property type="entry name" value="CUB"/>
    <property type="match status" value="1"/>
</dbReference>
<evidence type="ECO:0000256" key="3">
    <source>
        <dbReference type="PROSITE-ProRule" id="PRU00059"/>
    </source>
</evidence>
<evidence type="ECO:0000313" key="6">
    <source>
        <dbReference type="Proteomes" id="UP000271098"/>
    </source>
</evidence>
<organism evidence="7">
    <name type="scientific">Gongylonema pulchrum</name>
    <dbReference type="NCBI Taxonomy" id="637853"/>
    <lineage>
        <taxon>Eukaryota</taxon>
        <taxon>Metazoa</taxon>
        <taxon>Ecdysozoa</taxon>
        <taxon>Nematoda</taxon>
        <taxon>Chromadorea</taxon>
        <taxon>Rhabditida</taxon>
        <taxon>Spirurina</taxon>
        <taxon>Spiruromorpha</taxon>
        <taxon>Spiruroidea</taxon>
        <taxon>Gongylonematidae</taxon>
        <taxon>Gongylonema</taxon>
    </lineage>
</organism>
<gene>
    <name evidence="5" type="ORF">GPUH_LOCUS2853</name>
</gene>
<dbReference type="PANTHER" id="PTHR24251">
    <property type="entry name" value="OVOCHYMASE-RELATED"/>
    <property type="match status" value="1"/>
</dbReference>
<dbReference type="SMART" id="SM00042">
    <property type="entry name" value="CUB"/>
    <property type="match status" value="2"/>
</dbReference>
<dbReference type="InterPro" id="IPR000859">
    <property type="entry name" value="CUB_dom"/>
</dbReference>
<comment type="caution">
    <text evidence="3">Lacks conserved residue(s) required for the propagation of feature annotation.</text>
</comment>
<dbReference type="PROSITE" id="PS01180">
    <property type="entry name" value="CUB"/>
    <property type="match status" value="1"/>
</dbReference>